<evidence type="ECO:0000313" key="4">
    <source>
        <dbReference type="EMBL" id="SVA18014.1"/>
    </source>
</evidence>
<dbReference type="EMBL" id="UINC01004950">
    <property type="protein sequence ID" value="SVA18014.1"/>
    <property type="molecule type" value="Genomic_DNA"/>
</dbReference>
<evidence type="ECO:0000259" key="2">
    <source>
        <dbReference type="Pfam" id="PF20736"/>
    </source>
</evidence>
<evidence type="ECO:0008006" key="5">
    <source>
        <dbReference type="Google" id="ProtNLM"/>
    </source>
</evidence>
<accession>A0A381TQD4</accession>
<evidence type="ECO:0000259" key="1">
    <source>
        <dbReference type="Pfam" id="PF07944"/>
    </source>
</evidence>
<dbReference type="PANTHER" id="PTHR43465:SF2">
    <property type="entry name" value="DUF1680 DOMAIN PROTEIN (AFU_ORTHOLOGUE AFUA_1G08910)"/>
    <property type="match status" value="1"/>
</dbReference>
<dbReference type="InterPro" id="IPR008928">
    <property type="entry name" value="6-hairpin_glycosidase_sf"/>
</dbReference>
<dbReference type="Pfam" id="PF20737">
    <property type="entry name" value="Glyco_hydro127C"/>
    <property type="match status" value="1"/>
</dbReference>
<dbReference type="AlphaFoldDB" id="A0A381TQD4"/>
<feature type="domain" description="Non-reducing end beta-L-arabinofuranosidase-like GH127 catalytic" evidence="1">
    <location>
        <begin position="148"/>
        <end position="405"/>
    </location>
</feature>
<dbReference type="Pfam" id="PF07944">
    <property type="entry name" value="Beta-AFase-like_GH127_cat"/>
    <property type="match status" value="1"/>
</dbReference>
<feature type="domain" description="Non-reducing end beta-L-arabinofuranosidase-like GH127 C-terminal" evidence="3">
    <location>
        <begin position="529"/>
        <end position="635"/>
    </location>
</feature>
<dbReference type="InterPro" id="IPR049174">
    <property type="entry name" value="Beta-AFase-like"/>
</dbReference>
<proteinExistence type="predicted"/>
<dbReference type="GO" id="GO:0005975">
    <property type="term" value="P:carbohydrate metabolic process"/>
    <property type="evidence" value="ECO:0007669"/>
    <property type="project" value="InterPro"/>
</dbReference>
<dbReference type="Gene3D" id="2.60.120.260">
    <property type="entry name" value="Galactose-binding domain-like"/>
    <property type="match status" value="1"/>
</dbReference>
<dbReference type="SUPFAM" id="SSF48208">
    <property type="entry name" value="Six-hairpin glycosidases"/>
    <property type="match status" value="1"/>
</dbReference>
<sequence length="817" mass="92627">MSSIDRRRFLQAAAAMGLINLPIAGRTIGYAGTNKRLLNSNGVSVIPTLQAVENYSVQAVPLNQVTITDSFWRPRMEANRNVSLDYCLVRFESGSVFNVAKLVEAAAYMLTDRPDQQLETSIDGTINEMLAFLDSRLESPDQAVRVSGHFLEAATAYYKATGKRQILEVALKAADRIDQGYGPEKDTYISGHQGLKMGLIALYRNTGDDRYWKLAKFFADERGKEDYERLGEYARDRTMAQDHAPVIEQTEAVGHCVRATFLYIPMTDIGTLAQSDGYNDAVDAIWQDTIHYKTYLTGGIGSIRFHEQFGEAYELPNLSAWNETCAAYGMVVWNHRLFLRDKHAKYIDVMERVLYNALLVGVNLQGDRFFYQNPLKSFGDYARFEWINVPCCPPNVVRMVASVGEYIYASDSANEVYVNLFIDSTAQVTLNETTVNLRQDTRYPWDGQVSLHVDPESATRFTVHLRIPGWTGETVMPGDLYQFIGDTPTPPTVRLNGEPVPLVVENGYIRLDRTWNAGDLIELDLPMPVRQVVAHPNVEDDRDRVALQRGPLVYCAEWPDNGGRALNIVVPDDADLDTEFRPDLLEGIQVISGPVQAVERRDNNNSTTRTVTHQLTAIPYYVWANRGMGEMAVWMARTPTQAWLPPLPPKHISEVRTSGGVQKGWTGYNDQNDDLASVYDGREPLNSADQSHRFFRMRPPVGQPAWLEYVFKQPTEISLVETYWFDDKRFCKFPSSWRILYLHEDRWHPVATRDPYTVAHDTFSTVTFDPVTTTAVRLEVEPQTESYKVGDIGPPGALFLDEDIEWREFGLIEWRVT</sequence>
<dbReference type="PANTHER" id="PTHR43465">
    <property type="entry name" value="DUF1680 DOMAIN PROTEIN (AFU_ORTHOLOGUE AFUA_1G08910)"/>
    <property type="match status" value="1"/>
</dbReference>
<dbReference type="Pfam" id="PF20736">
    <property type="entry name" value="Glyco_hydro127M"/>
    <property type="match status" value="1"/>
</dbReference>
<gene>
    <name evidence="4" type="ORF">METZ01_LOCUS70868</name>
</gene>
<dbReference type="InterPro" id="IPR049046">
    <property type="entry name" value="Beta-AFase-like_GH127_middle"/>
</dbReference>
<protein>
    <recommendedName>
        <fullName evidence="5">F5/8 type C domain-containing protein</fullName>
    </recommendedName>
</protein>
<dbReference type="InterPro" id="IPR049049">
    <property type="entry name" value="Beta-AFase-like_GH127_C"/>
</dbReference>
<feature type="domain" description="Non-reducing end beta-L-arabinofuranosidase-like GH127 middle" evidence="2">
    <location>
        <begin position="415"/>
        <end position="527"/>
    </location>
</feature>
<organism evidence="4">
    <name type="scientific">marine metagenome</name>
    <dbReference type="NCBI Taxonomy" id="408172"/>
    <lineage>
        <taxon>unclassified sequences</taxon>
        <taxon>metagenomes</taxon>
        <taxon>ecological metagenomes</taxon>
    </lineage>
</organism>
<evidence type="ECO:0000259" key="3">
    <source>
        <dbReference type="Pfam" id="PF20737"/>
    </source>
</evidence>
<reference evidence="4" key="1">
    <citation type="submission" date="2018-05" db="EMBL/GenBank/DDBJ databases">
        <authorList>
            <person name="Lanie J.A."/>
            <person name="Ng W.-L."/>
            <person name="Kazmierczak K.M."/>
            <person name="Andrzejewski T.M."/>
            <person name="Davidsen T.M."/>
            <person name="Wayne K.J."/>
            <person name="Tettelin H."/>
            <person name="Glass J.I."/>
            <person name="Rusch D."/>
            <person name="Podicherti R."/>
            <person name="Tsui H.-C.T."/>
            <person name="Winkler M.E."/>
        </authorList>
    </citation>
    <scope>NUCLEOTIDE SEQUENCE</scope>
</reference>
<name>A0A381TQD4_9ZZZZ</name>
<dbReference type="InterPro" id="IPR012878">
    <property type="entry name" value="Beta-AFase-like_GH127_cat"/>
</dbReference>